<evidence type="ECO:0000313" key="3">
    <source>
        <dbReference type="Proteomes" id="UP000315010"/>
    </source>
</evidence>
<dbReference type="EMBL" id="SJPJ01000001">
    <property type="protein sequence ID" value="TWT84964.1"/>
    <property type="molecule type" value="Genomic_DNA"/>
</dbReference>
<organism evidence="2 3">
    <name type="scientific">Novipirellula herctigrandis</name>
    <dbReference type="NCBI Taxonomy" id="2527986"/>
    <lineage>
        <taxon>Bacteria</taxon>
        <taxon>Pseudomonadati</taxon>
        <taxon>Planctomycetota</taxon>
        <taxon>Planctomycetia</taxon>
        <taxon>Pirellulales</taxon>
        <taxon>Pirellulaceae</taxon>
        <taxon>Novipirellula</taxon>
    </lineage>
</organism>
<evidence type="ECO:0008006" key="4">
    <source>
        <dbReference type="Google" id="ProtNLM"/>
    </source>
</evidence>
<dbReference type="Proteomes" id="UP000315010">
    <property type="component" value="Unassembled WGS sequence"/>
</dbReference>
<evidence type="ECO:0000256" key="1">
    <source>
        <dbReference type="SAM" id="Phobius"/>
    </source>
</evidence>
<name>A0A5C5ZCB8_9BACT</name>
<evidence type="ECO:0000313" key="2">
    <source>
        <dbReference type="EMBL" id="TWT84964.1"/>
    </source>
</evidence>
<comment type="caution">
    <text evidence="2">The sequence shown here is derived from an EMBL/GenBank/DDBJ whole genome shotgun (WGS) entry which is preliminary data.</text>
</comment>
<dbReference type="AlphaFoldDB" id="A0A5C5ZCB8"/>
<proteinExistence type="predicted"/>
<accession>A0A5C5ZCB8</accession>
<keyword evidence="1" id="KW-1133">Transmembrane helix</keyword>
<reference evidence="2 3" key="1">
    <citation type="submission" date="2019-02" db="EMBL/GenBank/DDBJ databases">
        <title>Deep-cultivation of Planctomycetes and their phenomic and genomic characterization uncovers novel biology.</title>
        <authorList>
            <person name="Wiegand S."/>
            <person name="Jogler M."/>
            <person name="Boedeker C."/>
            <person name="Pinto D."/>
            <person name="Vollmers J."/>
            <person name="Rivas-Marin E."/>
            <person name="Kohn T."/>
            <person name="Peeters S.H."/>
            <person name="Heuer A."/>
            <person name="Rast P."/>
            <person name="Oberbeckmann S."/>
            <person name="Bunk B."/>
            <person name="Jeske O."/>
            <person name="Meyerdierks A."/>
            <person name="Storesund J.E."/>
            <person name="Kallscheuer N."/>
            <person name="Luecker S."/>
            <person name="Lage O.M."/>
            <person name="Pohl T."/>
            <person name="Merkel B.J."/>
            <person name="Hornburger P."/>
            <person name="Mueller R.-W."/>
            <person name="Bruemmer F."/>
            <person name="Labrenz M."/>
            <person name="Spormann A.M."/>
            <person name="Op Den Camp H."/>
            <person name="Overmann J."/>
            <person name="Amann R."/>
            <person name="Jetten M.S.M."/>
            <person name="Mascher T."/>
            <person name="Medema M.H."/>
            <person name="Devos D.P."/>
            <person name="Kaster A.-K."/>
            <person name="Ovreas L."/>
            <person name="Rohde M."/>
            <person name="Galperin M.Y."/>
            <person name="Jogler C."/>
        </authorList>
    </citation>
    <scope>NUCLEOTIDE SEQUENCE [LARGE SCALE GENOMIC DNA]</scope>
    <source>
        <strain evidence="2 3">CA13</strain>
    </source>
</reference>
<sequence length="1120" mass="122936">MHKDVLLTENRFSPLDVPRRVHKTLRRYWLAITISAAFVVLFVGTLFAITPKVISRSSLGPALLSRVLARHGLSIESQYFRIGWTTPLRLSGVRLTGNSGENKYFIGQIDSDLTLAHLIGLSSHSIGAVTIHSVDVHCKIRHDKCTLEDDFGTILNTNKSSLQRPSGHVKIQRIRIHVMDETTGSTWQIAKSKLDITFAGDKIVANASGELSNPSTDDRVIGSFEGSLTITDGTINAKAIRINTDIGSVAFDGSFDRTLTFAGLYSDPINTLETLDGVLALNVDLPMLDAAIPKRFPSLFHLPADSKIKSGHLFATIKSNASQQKEVTLGTSPIIIRSFDADVAIEPLDIQATVVHDEHAWTCDQFRLESQFVNATGAGSPTHGSAKLQLNLDRIATMLRPITRLSNNSLSGAIDGNFAWHETGQDQWQWTGEATATNFHLQLDDEQPINQKQAKWNVDLCGRFRDQVMVELRDANVTFRGDDLNLQAQLVRPVSHPTQVSHFPLQIEASGGLEPLEHLLKRTVLEQSILSELHDATGTFTAVVQGEFGRSSGRLDKATIELADVGIVYKDRSLSDPNIKIAFDGNFTWPSGDWKATGCTIRGDSISASIRGQADQQDLDLVVDWQCKLDGDQLKPTEPKHEATTKSWQSQQPTRWYRPVGYRFTQKHAIHNQHIEGDFGGKVKVKRIGNKIVYDTEISGRDVSLVESSHGRSDAAVATSIASHHREPTPGRIIARAVSDSPKERIVWSEPVLKIEGVIQYDPTTHCAIAKKVQIAGHWFSSTLTGKANWKNQDANMELNGPARLDMHQLGQRLSRLAGTPIEITGIHQAPITLNLQRTAGGSVGFDLSGELKWEAITSSGIKIGAAAIPFRMSESRIKIASTKLQVDDSQFTIGAEVCYRPGPVIVRLDPGVVSESMKLSDETSQRLLKFIAPPVSRVDSVDGCFGFELDEATINLDKPERSRVVGRLVIERANISLSPMAKQIMEVAKKVQAIARDHELPTTGLSQDLVTLPKQMVEFDLDFAVLHNQGVKINIGDTSVVTRGGVRLDGQLNMIAKVPRTALALSRNVDAHEREHAHASDFIYLPISGTIYNPVISPTGVSNVAAILSNRALFEATEH</sequence>
<feature type="transmembrane region" description="Helical" evidence="1">
    <location>
        <begin position="28"/>
        <end position="49"/>
    </location>
</feature>
<protein>
    <recommendedName>
        <fullName evidence="4">AsmA-like C-terminal domain-containing protein</fullName>
    </recommendedName>
</protein>
<keyword evidence="1" id="KW-0472">Membrane</keyword>
<keyword evidence="1" id="KW-0812">Transmembrane</keyword>
<keyword evidence="3" id="KW-1185">Reference proteome</keyword>
<gene>
    <name evidence="2" type="ORF">CA13_64460</name>
</gene>